<organism evidence="2 3">
    <name type="scientific">Nocardioides currus</name>
    <dbReference type="NCBI Taxonomy" id="2133958"/>
    <lineage>
        <taxon>Bacteria</taxon>
        <taxon>Bacillati</taxon>
        <taxon>Actinomycetota</taxon>
        <taxon>Actinomycetes</taxon>
        <taxon>Propionibacteriales</taxon>
        <taxon>Nocardioidaceae</taxon>
        <taxon>Nocardioides</taxon>
    </lineage>
</organism>
<evidence type="ECO:0000313" key="3">
    <source>
        <dbReference type="Proteomes" id="UP000244867"/>
    </source>
</evidence>
<evidence type="ECO:0000259" key="1">
    <source>
        <dbReference type="Pfam" id="PF07811"/>
    </source>
</evidence>
<gene>
    <name evidence="2" type="ORF">C7S10_11780</name>
</gene>
<name>A0A2R7YXD6_9ACTN</name>
<dbReference type="EMBL" id="PYXZ01000004">
    <property type="protein sequence ID" value="PUA81050.1"/>
    <property type="molecule type" value="Genomic_DNA"/>
</dbReference>
<dbReference type="Proteomes" id="UP000244867">
    <property type="component" value="Unassembled WGS sequence"/>
</dbReference>
<reference evidence="2 3" key="1">
    <citation type="submission" date="2018-03" db="EMBL/GenBank/DDBJ databases">
        <authorList>
            <person name="Keele B.F."/>
        </authorList>
    </citation>
    <scope>NUCLEOTIDE SEQUENCE [LARGE SCALE GENOMIC DNA]</scope>
    <source>
        <strain evidence="2 3">IB-3</strain>
    </source>
</reference>
<dbReference type="Pfam" id="PF07811">
    <property type="entry name" value="TadE"/>
    <property type="match status" value="1"/>
</dbReference>
<dbReference type="AlphaFoldDB" id="A0A2R7YXD6"/>
<feature type="domain" description="TadE-like" evidence="1">
    <location>
        <begin position="7"/>
        <end position="49"/>
    </location>
</feature>
<accession>A0A2R7YXD6</accession>
<keyword evidence="3" id="KW-1185">Reference proteome</keyword>
<protein>
    <submittedName>
        <fullName evidence="2">Pilus assembly protein TadE</fullName>
    </submittedName>
</protein>
<sequence length="125" mass="12769">MRRSERGSAVVDFVMILVVLLPLFAALLQLALVLHVRNTLSSAAAEGARRAAVSGATMEDGRAKTIEQIVGTVNERYADGVSIAPADVGGSPGYRVTVTASVPVLGLGGPAIDVTVSGNAIIESP</sequence>
<comment type="caution">
    <text evidence="2">The sequence shown here is derived from an EMBL/GenBank/DDBJ whole genome shotgun (WGS) entry which is preliminary data.</text>
</comment>
<dbReference type="InterPro" id="IPR012495">
    <property type="entry name" value="TadE-like_dom"/>
</dbReference>
<dbReference type="OrthoDB" id="3826566at2"/>
<proteinExistence type="predicted"/>
<evidence type="ECO:0000313" key="2">
    <source>
        <dbReference type="EMBL" id="PUA81050.1"/>
    </source>
</evidence>